<dbReference type="PRINTS" id="PR00150">
    <property type="entry name" value="PEPCARBXLASE"/>
</dbReference>
<comment type="function">
    <text evidence="1">Forms oxaloacetate, a four-carbon dicarboxylic acid source for the tricarboxylic acid cycle.</text>
</comment>
<accession>A0AB38A714</accession>
<dbReference type="PANTHER" id="PTHR30523:SF6">
    <property type="entry name" value="PHOSPHOENOLPYRUVATE CARBOXYLASE"/>
    <property type="match status" value="1"/>
</dbReference>
<name>A0AB38A714_9ACTN</name>
<dbReference type="GO" id="GO:0015977">
    <property type="term" value="P:carbon fixation"/>
    <property type="evidence" value="ECO:0007669"/>
    <property type="project" value="InterPro"/>
</dbReference>
<feature type="active site" evidence="5">
    <location>
        <position position="617"/>
    </location>
</feature>
<dbReference type="InterPro" id="IPR018129">
    <property type="entry name" value="PEP_COase_Lys_AS"/>
</dbReference>
<evidence type="ECO:0000256" key="2">
    <source>
        <dbReference type="ARBA" id="ARBA00022419"/>
    </source>
</evidence>
<organism evidence="6 7">
    <name type="scientific">Atopobium minutum</name>
    <dbReference type="NCBI Taxonomy" id="1381"/>
    <lineage>
        <taxon>Bacteria</taxon>
        <taxon>Bacillati</taxon>
        <taxon>Actinomycetota</taxon>
        <taxon>Coriobacteriia</taxon>
        <taxon>Coriobacteriales</taxon>
        <taxon>Atopobiaceae</taxon>
        <taxon>Atopobium</taxon>
    </lineage>
</organism>
<dbReference type="GO" id="GO:0008964">
    <property type="term" value="F:phosphoenolpyruvate carboxylase activity"/>
    <property type="evidence" value="ECO:0007669"/>
    <property type="project" value="UniProtKB-EC"/>
</dbReference>
<evidence type="ECO:0000313" key="6">
    <source>
        <dbReference type="EMBL" id="SEB79203.1"/>
    </source>
</evidence>
<dbReference type="GO" id="GO:0006099">
    <property type="term" value="P:tricarboxylic acid cycle"/>
    <property type="evidence" value="ECO:0007669"/>
    <property type="project" value="InterPro"/>
</dbReference>
<dbReference type="SUPFAM" id="SSF51621">
    <property type="entry name" value="Phosphoenolpyruvate/pyruvate domain"/>
    <property type="match status" value="1"/>
</dbReference>
<proteinExistence type="predicted"/>
<sequence length="953" mass="105957">MDSATPLQSAPQTDQKDLEARKDDALFIKAGIPDELRGTMTLFLRLVRKVLSEYDPSLRQSFDDLLAHTLLIHTQSSKSAALTSADKPAADGANAVEDSSTAAATAAAATNTAAAADSPALVEADFKKAVQLIDSLPVAQATLLVRGLATYFHLANICEENYRVHALHLREQEIPPTLAYNPINDLTVAYRRLVDECGHAKALSLLKRLEFHPVFTAHPTEARRRGIEGKIRRIAGLLKERPSLGGASLAENERQMLQEIDAMFRTSPIGLKKPTPVEEADTILDIFDNTLLDMVPEVYRRFDDWELGDKAGTVPPVCPAFFHPGSWIGSDRDGNPNVTAKVSREVAEKFRRHVLTALMERTYYVGRNLTLDALCTKPSDMLVNLWNHQVEMSESMTSRAQTVSTSELHRAVMIVMSYRLKATIDRTADLMYNDADAFLNDLHIVQESLVQAGALRAAYGPVQNLIWQVQSFGFHMVEMEFRQHSVVHTRALADVHEHGRREERGKLAPMTREVLDTFRAIGSIQRRNGVIAARRYIISFSQSAQNVSDVYELARLAFAHEKDVPVLDVIPLFEQVEDLENAVDILDAMIRIPEVQKRMSQTNRRLEVMLGYSDSSKDAGPTSATLVLHAAQQAIAQWAERNHIDLVLMHGRGGAVGRGGGPANRAVLAQPQGSVNCHFKLTEQGEVIFARYGDPTLARRHIESVAGATLLQSAPSIEEINTDTTQKYAQLAHDLDASSRQHYLQLLNTQDFAEWFSIVTPLTEIGLMPIGSRPAKRGLGAKSLDDLRTIPWIFSWSQARTNLAAWYGLGTACQSINNLELLRQAYAEWPVFTTFIDNIEMSLAKTDANIARMYLALGDREDLSKMVLDEMELTRSWVLAITNNSWPLEHRRVLGPVIRMRLPYVNALSLTQVRALAALREKSDALTPEERERFIYLILCTVSGVAAGLQNTG</sequence>
<evidence type="ECO:0000313" key="7">
    <source>
        <dbReference type="Proteomes" id="UP000183687"/>
    </source>
</evidence>
<dbReference type="PROSITE" id="PS00393">
    <property type="entry name" value="PEPCASE_2"/>
    <property type="match status" value="1"/>
</dbReference>
<comment type="caution">
    <text evidence="6">The sequence shown here is derived from an EMBL/GenBank/DDBJ whole genome shotgun (WGS) entry which is preliminary data.</text>
</comment>
<evidence type="ECO:0000256" key="5">
    <source>
        <dbReference type="PROSITE-ProRule" id="PRU10112"/>
    </source>
</evidence>
<dbReference type="InterPro" id="IPR033129">
    <property type="entry name" value="PEPCASE_His_AS"/>
</dbReference>
<dbReference type="Gene3D" id="1.20.1440.90">
    <property type="entry name" value="Phosphoenolpyruvate/pyruvate domain"/>
    <property type="match status" value="1"/>
</dbReference>
<dbReference type="Proteomes" id="UP000183687">
    <property type="component" value="Unassembled WGS sequence"/>
</dbReference>
<dbReference type="PROSITE" id="PS00781">
    <property type="entry name" value="PEPCASE_1"/>
    <property type="match status" value="1"/>
</dbReference>
<dbReference type="PANTHER" id="PTHR30523">
    <property type="entry name" value="PHOSPHOENOLPYRUVATE CARBOXYLASE"/>
    <property type="match status" value="1"/>
</dbReference>
<gene>
    <name evidence="6" type="ORF">SAMN04489746_1069</name>
</gene>
<reference evidence="6 7" key="1">
    <citation type="submission" date="2016-10" db="EMBL/GenBank/DDBJ databases">
        <authorList>
            <person name="Varghese N."/>
            <person name="Submissions S."/>
        </authorList>
    </citation>
    <scope>NUCLEOTIDE SEQUENCE [LARGE SCALE GENOMIC DNA]</scope>
    <source>
        <strain evidence="6 7">DSM 20586</strain>
    </source>
</reference>
<dbReference type="InterPro" id="IPR021135">
    <property type="entry name" value="PEP_COase"/>
</dbReference>
<evidence type="ECO:0000256" key="4">
    <source>
        <dbReference type="PROSITE-ProRule" id="PRU10111"/>
    </source>
</evidence>
<dbReference type="AlphaFoldDB" id="A0AB38A714"/>
<protein>
    <recommendedName>
        <fullName evidence="2">Phosphoenolpyruvate carboxylase</fullName>
    </recommendedName>
</protein>
<dbReference type="InterPro" id="IPR015813">
    <property type="entry name" value="Pyrv/PenolPyrv_kinase-like_dom"/>
</dbReference>
<comment type="catalytic activity">
    <reaction evidence="3">
        <text>oxaloacetate + phosphate = phosphoenolpyruvate + hydrogencarbonate</text>
        <dbReference type="Rhea" id="RHEA:28370"/>
        <dbReference type="ChEBI" id="CHEBI:16452"/>
        <dbReference type="ChEBI" id="CHEBI:17544"/>
        <dbReference type="ChEBI" id="CHEBI:43474"/>
        <dbReference type="ChEBI" id="CHEBI:58702"/>
        <dbReference type="EC" id="4.1.1.31"/>
    </reaction>
</comment>
<dbReference type="Pfam" id="PF00311">
    <property type="entry name" value="PEPcase"/>
    <property type="match status" value="2"/>
</dbReference>
<dbReference type="EMBL" id="FNSH01000001">
    <property type="protein sequence ID" value="SEB79203.1"/>
    <property type="molecule type" value="Genomic_DNA"/>
</dbReference>
<evidence type="ECO:0000256" key="1">
    <source>
        <dbReference type="ARBA" id="ARBA00003670"/>
    </source>
</evidence>
<evidence type="ECO:0000256" key="3">
    <source>
        <dbReference type="ARBA" id="ARBA00048995"/>
    </source>
</evidence>
<feature type="active site" evidence="4">
    <location>
        <position position="218"/>
    </location>
</feature>
<dbReference type="GO" id="GO:0005829">
    <property type="term" value="C:cytosol"/>
    <property type="evidence" value="ECO:0007669"/>
    <property type="project" value="TreeGrafter"/>
</dbReference>